<evidence type="ECO:0000256" key="2">
    <source>
        <dbReference type="ARBA" id="ARBA00006920"/>
    </source>
</evidence>
<evidence type="ECO:0000256" key="6">
    <source>
        <dbReference type="ARBA" id="ARBA00022826"/>
    </source>
</evidence>
<comment type="catalytic activity">
    <reaction evidence="12">
        <text>K(+)(in) = K(+)(out)</text>
        <dbReference type="Rhea" id="RHEA:29463"/>
        <dbReference type="ChEBI" id="CHEBI:29103"/>
    </reaction>
</comment>
<keyword evidence="10 13" id="KW-0472">Membrane</keyword>
<dbReference type="PANTHER" id="PTHR31462">
    <property type="entry name" value="ENDOSOMAL/LYSOSOMAL POTASSIUM CHANNEL TMEM175"/>
    <property type="match status" value="1"/>
</dbReference>
<dbReference type="PANTHER" id="PTHR31462:SF5">
    <property type="entry name" value="ENDOSOMAL_LYSOSOMAL PROTON CHANNEL TMEM175"/>
    <property type="match status" value="1"/>
</dbReference>
<evidence type="ECO:0000256" key="12">
    <source>
        <dbReference type="ARBA" id="ARBA00034430"/>
    </source>
</evidence>
<keyword evidence="6" id="KW-0631">Potassium channel</keyword>
<protein>
    <submittedName>
        <fullName evidence="14">DUF1211 domain-containing protein</fullName>
    </submittedName>
</protein>
<feature type="transmembrane region" description="Helical" evidence="13">
    <location>
        <begin position="25"/>
        <end position="44"/>
    </location>
</feature>
<evidence type="ECO:0000256" key="10">
    <source>
        <dbReference type="ARBA" id="ARBA00023136"/>
    </source>
</evidence>
<comment type="caution">
    <text evidence="14">The sequence shown here is derived from an EMBL/GenBank/DDBJ whole genome shotgun (WGS) entry which is preliminary data.</text>
</comment>
<feature type="transmembrane region" description="Helical" evidence="13">
    <location>
        <begin position="179"/>
        <end position="211"/>
    </location>
</feature>
<evidence type="ECO:0000256" key="5">
    <source>
        <dbReference type="ARBA" id="ARBA00022692"/>
    </source>
</evidence>
<dbReference type="InterPro" id="IPR010617">
    <property type="entry name" value="TMEM175-like"/>
</dbReference>
<evidence type="ECO:0000256" key="3">
    <source>
        <dbReference type="ARBA" id="ARBA00022448"/>
    </source>
</evidence>
<evidence type="ECO:0000256" key="9">
    <source>
        <dbReference type="ARBA" id="ARBA00023065"/>
    </source>
</evidence>
<gene>
    <name evidence="14" type="ORF">I2H31_24120</name>
</gene>
<evidence type="ECO:0000256" key="8">
    <source>
        <dbReference type="ARBA" id="ARBA00022989"/>
    </source>
</evidence>
<evidence type="ECO:0000256" key="13">
    <source>
        <dbReference type="SAM" id="Phobius"/>
    </source>
</evidence>
<comment type="subcellular location">
    <subcellularLocation>
        <location evidence="1">Membrane</location>
        <topology evidence="1">Multi-pass membrane protein</topology>
    </subcellularLocation>
</comment>
<evidence type="ECO:0000256" key="11">
    <source>
        <dbReference type="ARBA" id="ARBA00023303"/>
    </source>
</evidence>
<keyword evidence="15" id="KW-1185">Reference proteome</keyword>
<keyword evidence="9" id="KW-0406">Ion transport</keyword>
<dbReference type="Proteomes" id="UP000618931">
    <property type="component" value="Unassembled WGS sequence"/>
</dbReference>
<evidence type="ECO:0000256" key="1">
    <source>
        <dbReference type="ARBA" id="ARBA00004141"/>
    </source>
</evidence>
<keyword evidence="7" id="KW-0630">Potassium</keyword>
<accession>A0ABS0IB69</accession>
<reference evidence="14 15" key="1">
    <citation type="submission" date="2020-11" db="EMBL/GenBank/DDBJ databases">
        <authorList>
            <person name="Kim M.K."/>
        </authorList>
    </citation>
    <scope>NUCLEOTIDE SEQUENCE [LARGE SCALE GENOMIC DNA]</scope>
    <source>
        <strain evidence="14 15">BT662</strain>
    </source>
</reference>
<keyword evidence="11" id="KW-0407">Ion channel</keyword>
<keyword evidence="5 13" id="KW-0812">Transmembrane</keyword>
<feature type="transmembrane region" description="Helical" evidence="13">
    <location>
        <begin position="64"/>
        <end position="84"/>
    </location>
</feature>
<evidence type="ECO:0000313" key="14">
    <source>
        <dbReference type="EMBL" id="MBF9224213.1"/>
    </source>
</evidence>
<keyword evidence="3" id="KW-0813">Transport</keyword>
<evidence type="ECO:0000256" key="4">
    <source>
        <dbReference type="ARBA" id="ARBA00022538"/>
    </source>
</evidence>
<keyword evidence="8 13" id="KW-1133">Transmembrane helix</keyword>
<keyword evidence="4" id="KW-0633">Potassium transport</keyword>
<dbReference type="RefSeq" id="WP_196295631.1">
    <property type="nucleotide sequence ID" value="NZ_JADQDM010000025.1"/>
</dbReference>
<comment type="similarity">
    <text evidence="2">Belongs to the TMEM175 family.</text>
</comment>
<evidence type="ECO:0000256" key="7">
    <source>
        <dbReference type="ARBA" id="ARBA00022958"/>
    </source>
</evidence>
<sequence>MGRPLRMDGNEKAQHNRDAFQLERLILFTDAVFAIAITLLVIELKVPELEHRTEQEALNGFLRLTPKLIGFFISFFIIAIYWVAHHRIFRFVRHLDTRLIWLNMVFLLCIVLMPFTTAYQSEYAMLRTPWIIYSINIIATGLMQARLQTYLRHPAHGVVLAHECPHPDLDVMRPLTSPIVFAFSIVLSFFVPAWALRMVPGVVFPLLALLLRRRGQRLEKKYAAELAARPAGHR</sequence>
<organism evidence="14 15">
    <name type="scientific">Hymenobacter ruricola</name>
    <dbReference type="NCBI Taxonomy" id="2791023"/>
    <lineage>
        <taxon>Bacteria</taxon>
        <taxon>Pseudomonadati</taxon>
        <taxon>Bacteroidota</taxon>
        <taxon>Cytophagia</taxon>
        <taxon>Cytophagales</taxon>
        <taxon>Hymenobacteraceae</taxon>
        <taxon>Hymenobacter</taxon>
    </lineage>
</organism>
<dbReference type="Pfam" id="PF06736">
    <property type="entry name" value="TMEM175"/>
    <property type="match status" value="1"/>
</dbReference>
<evidence type="ECO:0000313" key="15">
    <source>
        <dbReference type="Proteomes" id="UP000618931"/>
    </source>
</evidence>
<feature type="transmembrane region" description="Helical" evidence="13">
    <location>
        <begin position="99"/>
        <end position="118"/>
    </location>
</feature>
<dbReference type="EMBL" id="JADQDM010000025">
    <property type="protein sequence ID" value="MBF9224213.1"/>
    <property type="molecule type" value="Genomic_DNA"/>
</dbReference>
<name>A0ABS0IB69_9BACT</name>
<proteinExistence type="inferred from homology"/>